<proteinExistence type="predicted"/>
<accession>A0A9Y1BTK0</accession>
<dbReference type="AlphaFoldDB" id="A0A9Y1BTK0"/>
<sequence length="277" mass="31456">MELELYIHSETCDHCKPMLSFMSSIIESVNNDDVKLIVYQSDKSTKSFAKNNIDPNDIPVVVLPSGCKIRGPVTHEMIGTLACSLISSSKVPVQSVERFELNKKNAKLLINVASAIIENQSAYTLRREKSFTFIIKESTKDVPIKRYTKLSDDTTIFLMTNFEAKPSPKLYEFGLKDNVFLGHIIRNNIILTANLIVWRSRASHITYFRIKRDLDGNYIGTCSCLLGEGKKMLRDFYKPLFLTSSTINVEGNKGESQNRIVANVKEINTELEEYLKK</sequence>
<name>A0A9Y1BTK0_9ARCH</name>
<organism evidence="1">
    <name type="scientific">Candidatus Heimdallarchaeum endolithica</name>
    <dbReference type="NCBI Taxonomy" id="2876572"/>
    <lineage>
        <taxon>Archaea</taxon>
        <taxon>Promethearchaeati</taxon>
        <taxon>Candidatus Heimdallarchaeota</taxon>
        <taxon>Candidatus Heimdallarchaeia (ex Rinke et al. 2021) (nom. nud.)</taxon>
        <taxon>Candidatus Heimdallarchaeales</taxon>
        <taxon>Candidatus Heimdallarchaeaceae</taxon>
        <taxon>Candidatus Heimdallarchaeum</taxon>
    </lineage>
</organism>
<gene>
    <name evidence="1" type="ORF">K9W46_06450</name>
</gene>
<reference evidence="1" key="1">
    <citation type="journal article" date="2022" name="Nat. Microbiol.">
        <title>Unique mobile elements and scalable gene flow at the prokaryote-eukaryote boundary revealed by circularized Asgard archaea genomes.</title>
        <authorList>
            <person name="Wu F."/>
            <person name="Speth D.R."/>
            <person name="Philosof A."/>
            <person name="Cremiere A."/>
            <person name="Narayanan A."/>
            <person name="Barco R.A."/>
            <person name="Connon S.A."/>
            <person name="Amend J.P."/>
            <person name="Antoshechkin I.A."/>
            <person name="Orphan V.J."/>
        </authorList>
    </citation>
    <scope>NUCLEOTIDE SEQUENCE</scope>
    <source>
        <strain evidence="1">PR6</strain>
    </source>
</reference>
<evidence type="ECO:0000313" key="1">
    <source>
        <dbReference type="EMBL" id="UJG44820.1"/>
    </source>
</evidence>
<dbReference type="EMBL" id="CP084167">
    <property type="protein sequence ID" value="UJG44820.1"/>
    <property type="molecule type" value="Genomic_DNA"/>
</dbReference>
<protein>
    <recommendedName>
        <fullName evidence="2">Thioredoxin domain-containing protein</fullName>
    </recommendedName>
</protein>
<evidence type="ECO:0008006" key="2">
    <source>
        <dbReference type="Google" id="ProtNLM"/>
    </source>
</evidence>
<dbReference type="Proteomes" id="UP001200513">
    <property type="component" value="Chromosome"/>
</dbReference>